<dbReference type="OrthoDB" id="9807202at2"/>
<dbReference type="InterPro" id="IPR005659">
    <property type="entry name" value="Chemorcpt_Glu_NH3ase_CheD"/>
</dbReference>
<evidence type="ECO:0000313" key="4">
    <source>
        <dbReference type="EMBL" id="SEM26655.1"/>
    </source>
</evidence>
<dbReference type="SUPFAM" id="SSF64438">
    <property type="entry name" value="CNF1/YfiH-like putative cysteine hydrolases"/>
    <property type="match status" value="1"/>
</dbReference>
<dbReference type="Gene3D" id="3.30.1330.200">
    <property type="match status" value="1"/>
</dbReference>
<evidence type="ECO:0000256" key="2">
    <source>
        <dbReference type="ARBA" id="ARBA00022801"/>
    </source>
</evidence>
<comment type="similarity">
    <text evidence="3">Belongs to the CheD family.</text>
</comment>
<keyword evidence="1 3" id="KW-0145">Chemotaxis</keyword>
<evidence type="ECO:0000256" key="1">
    <source>
        <dbReference type="ARBA" id="ARBA00022500"/>
    </source>
</evidence>
<dbReference type="InterPro" id="IPR011324">
    <property type="entry name" value="Cytotoxic_necrot_fac-like_cat"/>
</dbReference>
<comment type="function">
    <text evidence="3">Probably deamidates glutamine residues to glutamate on methyl-accepting chemotaxis receptors (MCPs), playing an important role in chemotaxis.</text>
</comment>
<keyword evidence="2 3" id="KW-0378">Hydrolase</keyword>
<dbReference type="Proteomes" id="UP000198744">
    <property type="component" value="Unassembled WGS sequence"/>
</dbReference>
<evidence type="ECO:0000256" key="3">
    <source>
        <dbReference type="HAMAP-Rule" id="MF_01440"/>
    </source>
</evidence>
<gene>
    <name evidence="3" type="primary">cheD</name>
    <name evidence="4" type="ORF">SAMN04489760_108109</name>
</gene>
<proteinExistence type="inferred from homology"/>
<dbReference type="HAMAP" id="MF_01440">
    <property type="entry name" value="CheD"/>
    <property type="match status" value="1"/>
</dbReference>
<organism evidence="4 5">
    <name type="scientific">Syntrophus gentianae</name>
    <dbReference type="NCBI Taxonomy" id="43775"/>
    <lineage>
        <taxon>Bacteria</taxon>
        <taxon>Pseudomonadati</taxon>
        <taxon>Thermodesulfobacteriota</taxon>
        <taxon>Syntrophia</taxon>
        <taxon>Syntrophales</taxon>
        <taxon>Syntrophaceae</taxon>
        <taxon>Syntrophus</taxon>
    </lineage>
</organism>
<dbReference type="InterPro" id="IPR038592">
    <property type="entry name" value="CheD-like_sf"/>
</dbReference>
<dbReference type="GO" id="GO:0050568">
    <property type="term" value="F:protein-glutamine glutaminase activity"/>
    <property type="evidence" value="ECO:0007669"/>
    <property type="project" value="UniProtKB-UniRule"/>
</dbReference>
<dbReference type="EMBL" id="FOBS01000008">
    <property type="protein sequence ID" value="SEM26655.1"/>
    <property type="molecule type" value="Genomic_DNA"/>
</dbReference>
<dbReference type="AlphaFoldDB" id="A0A1H7WZ87"/>
<dbReference type="PANTHER" id="PTHR35147">
    <property type="entry name" value="CHEMORECEPTOR GLUTAMINE DEAMIDASE CHED-RELATED"/>
    <property type="match status" value="1"/>
</dbReference>
<comment type="catalytic activity">
    <reaction evidence="3">
        <text>L-glutaminyl-[protein] + H2O = L-glutamyl-[protein] + NH4(+)</text>
        <dbReference type="Rhea" id="RHEA:16441"/>
        <dbReference type="Rhea" id="RHEA-COMP:10207"/>
        <dbReference type="Rhea" id="RHEA-COMP:10208"/>
        <dbReference type="ChEBI" id="CHEBI:15377"/>
        <dbReference type="ChEBI" id="CHEBI:28938"/>
        <dbReference type="ChEBI" id="CHEBI:29973"/>
        <dbReference type="ChEBI" id="CHEBI:30011"/>
        <dbReference type="EC" id="3.5.1.44"/>
    </reaction>
</comment>
<dbReference type="GO" id="GO:0006935">
    <property type="term" value="P:chemotaxis"/>
    <property type="evidence" value="ECO:0007669"/>
    <property type="project" value="UniProtKB-UniRule"/>
</dbReference>
<accession>A0A1H7WZ87</accession>
<dbReference type="CDD" id="cd16352">
    <property type="entry name" value="CheD"/>
    <property type="match status" value="1"/>
</dbReference>
<reference evidence="4 5" key="1">
    <citation type="submission" date="2016-10" db="EMBL/GenBank/DDBJ databases">
        <authorList>
            <person name="de Groot N.N."/>
        </authorList>
    </citation>
    <scope>NUCLEOTIDE SEQUENCE [LARGE SCALE GENOMIC DNA]</scope>
    <source>
        <strain evidence="4 5">DSM 8423</strain>
    </source>
</reference>
<sequence>MGDVVIGISDLKVSNKADDVLVTYALGSCIAVAIYDPKVKVGGLLHYMLPDSSLDMNKAKATPGMFADTGIPLLFKACYNLGAQKKSMIVKVIGGASILDDTNFFRIGQKNIMAVRKMFWKNNVMINAEDTGSNYNRTVRLEINTGKVFIKRSGGLLKEL</sequence>
<dbReference type="Pfam" id="PF03975">
    <property type="entry name" value="CheD"/>
    <property type="match status" value="1"/>
</dbReference>
<dbReference type="RefSeq" id="WP_093883108.1">
    <property type="nucleotide sequence ID" value="NZ_FOBS01000008.1"/>
</dbReference>
<evidence type="ECO:0000313" key="5">
    <source>
        <dbReference type="Proteomes" id="UP000198744"/>
    </source>
</evidence>
<protein>
    <recommendedName>
        <fullName evidence="3">Probable chemoreceptor glutamine deamidase CheD</fullName>
        <ecNumber evidence="3">3.5.1.44</ecNumber>
    </recommendedName>
</protein>
<keyword evidence="5" id="KW-1185">Reference proteome</keyword>
<dbReference type="EC" id="3.5.1.44" evidence="3"/>
<dbReference type="STRING" id="43775.SAMN04489760_108109"/>
<name>A0A1H7WZ87_9BACT</name>
<dbReference type="PANTHER" id="PTHR35147:SF1">
    <property type="entry name" value="CHEMORECEPTOR GLUTAMINE DEAMIDASE CHED-RELATED"/>
    <property type="match status" value="1"/>
</dbReference>